<name>A0A947DAV1_9CYAN</name>
<dbReference type="RefSeq" id="WP_215607072.1">
    <property type="nucleotide sequence ID" value="NZ_JADOES010000002.1"/>
</dbReference>
<gene>
    <name evidence="1" type="ORF">IXB50_00980</name>
</gene>
<keyword evidence="2" id="KW-1185">Reference proteome</keyword>
<accession>A0A947DAV1</accession>
<evidence type="ECO:0000313" key="1">
    <source>
        <dbReference type="EMBL" id="MBT9313996.1"/>
    </source>
</evidence>
<dbReference type="EMBL" id="JADOES010000002">
    <property type="protein sequence ID" value="MBT9313996.1"/>
    <property type="molecule type" value="Genomic_DNA"/>
</dbReference>
<proteinExistence type="predicted"/>
<dbReference type="Proteomes" id="UP000717364">
    <property type="component" value="Unassembled WGS sequence"/>
</dbReference>
<protein>
    <submittedName>
        <fullName evidence="1">Uncharacterized protein</fullName>
    </submittedName>
</protein>
<sequence>MAALSDNPKDLQRYILQDQQPVVCNDEATWRTFMNDGNNLLVANDPAGNFQVITVFLGFNYGNTEKPKFFQTTCLGADSEKHPHYTATWEKATLRHRCSIKCGEILTDFEAERAAGIDRSWEFIDCTIVPGEMQFILKSEADALKAMPQDKKHWKRRGRMIVFCFDV</sequence>
<reference evidence="1" key="1">
    <citation type="submission" date="2020-11" db="EMBL/GenBank/DDBJ databases">
        <authorList>
            <person name="Konstantinou D."/>
            <person name="Gkelis S."/>
            <person name="Popin R."/>
            <person name="Fewer D."/>
            <person name="Sivonen K."/>
        </authorList>
    </citation>
    <scope>NUCLEOTIDE SEQUENCE</scope>
    <source>
        <strain evidence="1">TAU-MAC 1115</strain>
    </source>
</reference>
<dbReference type="AlphaFoldDB" id="A0A947DAV1"/>
<evidence type="ECO:0000313" key="2">
    <source>
        <dbReference type="Proteomes" id="UP000717364"/>
    </source>
</evidence>
<comment type="caution">
    <text evidence="1">The sequence shown here is derived from an EMBL/GenBank/DDBJ whole genome shotgun (WGS) entry which is preliminary data.</text>
</comment>
<reference evidence="1" key="2">
    <citation type="journal article" date="2021" name="Mar. Drugs">
        <title>Genome Reduction and Secondary Metabolism of the Marine Sponge-Associated Cyanobacterium Leptothoe.</title>
        <authorList>
            <person name="Konstantinou D."/>
            <person name="Popin R.V."/>
            <person name="Fewer D.P."/>
            <person name="Sivonen K."/>
            <person name="Gkelis S."/>
        </authorList>
    </citation>
    <scope>NUCLEOTIDE SEQUENCE</scope>
    <source>
        <strain evidence="1">TAU-MAC 1115</strain>
    </source>
</reference>
<organism evidence="1 2">
    <name type="scientific">Leptothoe spongobia TAU-MAC 1115</name>
    <dbReference type="NCBI Taxonomy" id="1967444"/>
    <lineage>
        <taxon>Bacteria</taxon>
        <taxon>Bacillati</taxon>
        <taxon>Cyanobacteriota</taxon>
        <taxon>Cyanophyceae</taxon>
        <taxon>Nodosilineales</taxon>
        <taxon>Cymatolegaceae</taxon>
        <taxon>Leptothoe</taxon>
        <taxon>Leptothoe spongobia</taxon>
    </lineage>
</organism>